<dbReference type="Proteomes" id="UP001596461">
    <property type="component" value="Unassembled WGS sequence"/>
</dbReference>
<comment type="caution">
    <text evidence="4">The sequence shown here is derived from an EMBL/GenBank/DDBJ whole genome shotgun (WGS) entry which is preliminary data.</text>
</comment>
<reference evidence="4 5" key="1">
    <citation type="journal article" date="2019" name="Int. J. Syst. Evol. Microbiol.">
        <title>The Global Catalogue of Microorganisms (GCM) 10K type strain sequencing project: providing services to taxonomists for standard genome sequencing and annotation.</title>
        <authorList>
            <consortium name="The Broad Institute Genomics Platform"/>
            <consortium name="The Broad Institute Genome Sequencing Center for Infectious Disease"/>
            <person name="Wu L."/>
            <person name="Ma J."/>
        </authorList>
    </citation>
    <scope>NUCLEOTIDE SEQUENCE [LARGE SCALE GENOMIC DNA]</scope>
    <source>
        <strain evidence="4 5">DT31</strain>
    </source>
</reference>
<feature type="domain" description="SHOCT" evidence="3">
    <location>
        <begin position="86"/>
        <end position="113"/>
    </location>
</feature>
<evidence type="ECO:0000313" key="5">
    <source>
        <dbReference type="Proteomes" id="UP001596461"/>
    </source>
</evidence>
<sequence length="138" mass="15104">MSDDSPRLVTGAMLGLFLALGADVIVIVAALWYVGEVTSASALRTTAAILAVFALWVVVRWVRLRLDGSDTGDSAADASDDTAETDPVAQLKRRYADGEISDEEFERRIDRLLDADSRAESATRRAPEREGEREFESK</sequence>
<keyword evidence="2" id="KW-0472">Membrane</keyword>
<dbReference type="Pfam" id="PF09851">
    <property type="entry name" value="SHOCT"/>
    <property type="match status" value="1"/>
</dbReference>
<accession>A0ABD5WF52</accession>
<feature type="region of interest" description="Disordered" evidence="1">
    <location>
        <begin position="117"/>
        <end position="138"/>
    </location>
</feature>
<dbReference type="InterPro" id="IPR018649">
    <property type="entry name" value="SHOCT"/>
</dbReference>
<name>A0ABD5WF52_9EURY</name>
<dbReference type="RefSeq" id="WP_284032893.1">
    <property type="nucleotide sequence ID" value="NZ_CP126154.1"/>
</dbReference>
<evidence type="ECO:0000256" key="2">
    <source>
        <dbReference type="SAM" id="Phobius"/>
    </source>
</evidence>
<keyword evidence="2" id="KW-1133">Transmembrane helix</keyword>
<gene>
    <name evidence="4" type="ORF">ACFQL9_10010</name>
</gene>
<dbReference type="EMBL" id="JBHTAH010000007">
    <property type="protein sequence ID" value="MFC7069976.1"/>
    <property type="molecule type" value="Genomic_DNA"/>
</dbReference>
<evidence type="ECO:0000313" key="4">
    <source>
        <dbReference type="EMBL" id="MFC7069976.1"/>
    </source>
</evidence>
<dbReference type="AlphaFoldDB" id="A0ABD5WF52"/>
<organism evidence="4 5">
    <name type="scientific">Halobaculum lipolyticum</name>
    <dbReference type="NCBI Taxonomy" id="3032001"/>
    <lineage>
        <taxon>Archaea</taxon>
        <taxon>Methanobacteriati</taxon>
        <taxon>Methanobacteriota</taxon>
        <taxon>Stenosarchaea group</taxon>
        <taxon>Halobacteria</taxon>
        <taxon>Halobacteriales</taxon>
        <taxon>Haloferacaceae</taxon>
        <taxon>Halobaculum</taxon>
    </lineage>
</organism>
<protein>
    <submittedName>
        <fullName evidence="4">SHOCT domain-containing protein</fullName>
    </submittedName>
</protein>
<feature type="transmembrane region" description="Helical" evidence="2">
    <location>
        <begin position="41"/>
        <end position="59"/>
    </location>
</feature>
<evidence type="ECO:0000259" key="3">
    <source>
        <dbReference type="Pfam" id="PF09851"/>
    </source>
</evidence>
<evidence type="ECO:0000256" key="1">
    <source>
        <dbReference type="SAM" id="MobiDB-lite"/>
    </source>
</evidence>
<proteinExistence type="predicted"/>
<keyword evidence="5" id="KW-1185">Reference proteome</keyword>
<keyword evidence="2" id="KW-0812">Transmembrane</keyword>
<feature type="transmembrane region" description="Helical" evidence="2">
    <location>
        <begin position="12"/>
        <end position="35"/>
    </location>
</feature>
<dbReference type="GeneID" id="81124786"/>